<dbReference type="PROSITE" id="PS00028">
    <property type="entry name" value="ZINC_FINGER_C2H2_1"/>
    <property type="match status" value="1"/>
</dbReference>
<protein>
    <recommendedName>
        <fullName evidence="2">C2H2-type domain-containing protein</fullName>
    </recommendedName>
</protein>
<dbReference type="EMBL" id="CAJEWN010003064">
    <property type="protein sequence ID" value="CAD2206362.1"/>
    <property type="molecule type" value="Genomic_DNA"/>
</dbReference>
<gene>
    <name evidence="3" type="ORF">MENT_LOCUS60235</name>
</gene>
<keyword evidence="1" id="KW-0862">Zinc</keyword>
<accession>A0A6V7Y471</accession>
<name>A0A6V7Y471_MELEN</name>
<dbReference type="OrthoDB" id="6077919at2759"/>
<keyword evidence="1" id="KW-0863">Zinc-finger</keyword>
<evidence type="ECO:0000259" key="2">
    <source>
        <dbReference type="PROSITE" id="PS50157"/>
    </source>
</evidence>
<dbReference type="InterPro" id="IPR013087">
    <property type="entry name" value="Znf_C2H2_type"/>
</dbReference>
<sequence>MSSYNYFGKQQWICRLCMKTLSSKRSFDEHMNIHSKSRPFGCDECKYAAASKMTLRRHKLRNHVPRSNWGYQCHIVVNFTWSLQVINNISRTGDSRNLFISNKRISRCHNFRKNMYGIQQKTPKVVHRFIYNNAIRERMKDEEENNVFQHLTINVEKLLDEEEIVSKNLRECGKPSHNSKAVRFRPYSPSQFEQEIFHTENIDNIVSKHSHQPMDWIEAEVIIDNEMTPFTKLPDGQTDDFGLD</sequence>
<dbReference type="AlphaFoldDB" id="A0A6V7Y471"/>
<evidence type="ECO:0000313" key="4">
    <source>
        <dbReference type="Proteomes" id="UP000580250"/>
    </source>
</evidence>
<dbReference type="Proteomes" id="UP000580250">
    <property type="component" value="Unassembled WGS sequence"/>
</dbReference>
<comment type="caution">
    <text evidence="3">The sequence shown here is derived from an EMBL/GenBank/DDBJ whole genome shotgun (WGS) entry which is preliminary data.</text>
</comment>
<feature type="domain" description="C2H2-type" evidence="2">
    <location>
        <begin position="12"/>
        <end position="39"/>
    </location>
</feature>
<dbReference type="SMART" id="SM00355">
    <property type="entry name" value="ZnF_C2H2"/>
    <property type="match status" value="2"/>
</dbReference>
<proteinExistence type="predicted"/>
<evidence type="ECO:0000313" key="3">
    <source>
        <dbReference type="EMBL" id="CAD2206362.1"/>
    </source>
</evidence>
<evidence type="ECO:0000256" key="1">
    <source>
        <dbReference type="PROSITE-ProRule" id="PRU00042"/>
    </source>
</evidence>
<dbReference type="PROSITE" id="PS50157">
    <property type="entry name" value="ZINC_FINGER_C2H2_2"/>
    <property type="match status" value="1"/>
</dbReference>
<dbReference type="GO" id="GO:0008270">
    <property type="term" value="F:zinc ion binding"/>
    <property type="evidence" value="ECO:0007669"/>
    <property type="project" value="UniProtKB-KW"/>
</dbReference>
<dbReference type="Gene3D" id="3.30.160.60">
    <property type="entry name" value="Classic Zinc Finger"/>
    <property type="match status" value="1"/>
</dbReference>
<reference evidence="3 4" key="1">
    <citation type="submission" date="2020-08" db="EMBL/GenBank/DDBJ databases">
        <authorList>
            <person name="Koutsovoulos G."/>
            <person name="Danchin GJ E."/>
        </authorList>
    </citation>
    <scope>NUCLEOTIDE SEQUENCE [LARGE SCALE GENOMIC DNA]</scope>
</reference>
<organism evidence="3 4">
    <name type="scientific">Meloidogyne enterolobii</name>
    <name type="common">Root-knot nematode worm</name>
    <name type="synonym">Meloidogyne mayaguensis</name>
    <dbReference type="NCBI Taxonomy" id="390850"/>
    <lineage>
        <taxon>Eukaryota</taxon>
        <taxon>Metazoa</taxon>
        <taxon>Ecdysozoa</taxon>
        <taxon>Nematoda</taxon>
        <taxon>Chromadorea</taxon>
        <taxon>Rhabditida</taxon>
        <taxon>Tylenchina</taxon>
        <taxon>Tylenchomorpha</taxon>
        <taxon>Tylenchoidea</taxon>
        <taxon>Meloidogynidae</taxon>
        <taxon>Meloidogyninae</taxon>
        <taxon>Meloidogyne</taxon>
    </lineage>
</organism>
<keyword evidence="1" id="KW-0479">Metal-binding</keyword>
<dbReference type="InterPro" id="IPR036236">
    <property type="entry name" value="Znf_C2H2_sf"/>
</dbReference>
<dbReference type="SUPFAM" id="SSF57667">
    <property type="entry name" value="beta-beta-alpha zinc fingers"/>
    <property type="match status" value="1"/>
</dbReference>